<evidence type="ECO:0000313" key="1">
    <source>
        <dbReference type="EMBL" id="RNA09723.1"/>
    </source>
</evidence>
<dbReference type="Proteomes" id="UP000276133">
    <property type="component" value="Unassembled WGS sequence"/>
</dbReference>
<gene>
    <name evidence="1" type="ORF">BpHYR1_031983</name>
</gene>
<keyword evidence="2" id="KW-1185">Reference proteome</keyword>
<dbReference type="AlphaFoldDB" id="A0A3M7QEM8"/>
<organism evidence="1 2">
    <name type="scientific">Brachionus plicatilis</name>
    <name type="common">Marine rotifer</name>
    <name type="synonym">Brachionus muelleri</name>
    <dbReference type="NCBI Taxonomy" id="10195"/>
    <lineage>
        <taxon>Eukaryota</taxon>
        <taxon>Metazoa</taxon>
        <taxon>Spiralia</taxon>
        <taxon>Gnathifera</taxon>
        <taxon>Rotifera</taxon>
        <taxon>Eurotatoria</taxon>
        <taxon>Monogononta</taxon>
        <taxon>Pseudotrocha</taxon>
        <taxon>Ploima</taxon>
        <taxon>Brachionidae</taxon>
        <taxon>Brachionus</taxon>
    </lineage>
</organism>
<sequence length="82" mass="9598">MACKMQKIADFSKLKNRIETKFTTPKSLLNINRIFPTQFVLCLLFISSEVNRRILVQGFFSTLFDTSIRTHFILNHIFTPSE</sequence>
<proteinExistence type="predicted"/>
<dbReference type="EMBL" id="REGN01006380">
    <property type="protein sequence ID" value="RNA09723.1"/>
    <property type="molecule type" value="Genomic_DNA"/>
</dbReference>
<protein>
    <submittedName>
        <fullName evidence="1">Uncharacterized protein</fullName>
    </submittedName>
</protein>
<comment type="caution">
    <text evidence="1">The sequence shown here is derived from an EMBL/GenBank/DDBJ whole genome shotgun (WGS) entry which is preliminary data.</text>
</comment>
<accession>A0A3M7QEM8</accession>
<name>A0A3M7QEM8_BRAPC</name>
<evidence type="ECO:0000313" key="2">
    <source>
        <dbReference type="Proteomes" id="UP000276133"/>
    </source>
</evidence>
<reference evidence="1 2" key="1">
    <citation type="journal article" date="2018" name="Sci. Rep.">
        <title>Genomic signatures of local adaptation to the degree of environmental predictability in rotifers.</title>
        <authorList>
            <person name="Franch-Gras L."/>
            <person name="Hahn C."/>
            <person name="Garcia-Roger E.M."/>
            <person name="Carmona M.J."/>
            <person name="Serra M."/>
            <person name="Gomez A."/>
        </authorList>
    </citation>
    <scope>NUCLEOTIDE SEQUENCE [LARGE SCALE GENOMIC DNA]</scope>
    <source>
        <strain evidence="1">HYR1</strain>
    </source>
</reference>